<sequence>MKLLIPVEAHVHEFLTSPELHGPGPLSVRKDSLIGLLIIMLATKGPTELSKYYHDRLEPEAIPNAKILEVDTEFPLREAFVLEDNLLYVGNALSMLFDTQALYFTLGYMRRNGSERGGFYEFYKHFRMQDDPIKQESLRAKAKRFRAKSRNTPTQKASQFAK</sequence>
<dbReference type="Proteomes" id="UP000479293">
    <property type="component" value="Unassembled WGS sequence"/>
</dbReference>
<evidence type="ECO:0000313" key="2">
    <source>
        <dbReference type="EMBL" id="MPR36948.1"/>
    </source>
</evidence>
<gene>
    <name evidence="2" type="ORF">GBK04_27345</name>
</gene>
<feature type="compositionally biased region" description="Polar residues" evidence="1">
    <location>
        <begin position="150"/>
        <end position="162"/>
    </location>
</feature>
<evidence type="ECO:0000256" key="1">
    <source>
        <dbReference type="SAM" id="MobiDB-lite"/>
    </source>
</evidence>
<comment type="caution">
    <text evidence="2">The sequence shown here is derived from an EMBL/GenBank/DDBJ whole genome shotgun (WGS) entry which is preliminary data.</text>
</comment>
<feature type="region of interest" description="Disordered" evidence="1">
    <location>
        <begin position="142"/>
        <end position="162"/>
    </location>
</feature>
<keyword evidence="3" id="KW-1185">Reference proteome</keyword>
<organism evidence="2 3">
    <name type="scientific">Salmonirosea aquatica</name>
    <dbReference type="NCBI Taxonomy" id="2654236"/>
    <lineage>
        <taxon>Bacteria</taxon>
        <taxon>Pseudomonadati</taxon>
        <taxon>Bacteroidota</taxon>
        <taxon>Cytophagia</taxon>
        <taxon>Cytophagales</taxon>
        <taxon>Spirosomataceae</taxon>
        <taxon>Salmonirosea</taxon>
    </lineage>
</organism>
<reference evidence="2 3" key="1">
    <citation type="submission" date="2019-10" db="EMBL/GenBank/DDBJ databases">
        <title>Draft Genome Sequence of Cytophagaceae sp. SJW1-29.</title>
        <authorList>
            <person name="Choi A."/>
        </authorList>
    </citation>
    <scope>NUCLEOTIDE SEQUENCE [LARGE SCALE GENOMIC DNA]</scope>
    <source>
        <strain evidence="2 3">SJW1-29</strain>
    </source>
</reference>
<proteinExistence type="predicted"/>
<dbReference type="RefSeq" id="WP_152765284.1">
    <property type="nucleotide sequence ID" value="NZ_WHLY01000002.1"/>
</dbReference>
<protein>
    <submittedName>
        <fullName evidence="2">Uncharacterized protein</fullName>
    </submittedName>
</protein>
<accession>A0A7C9G029</accession>
<name>A0A7C9G029_9BACT</name>
<evidence type="ECO:0000313" key="3">
    <source>
        <dbReference type="Proteomes" id="UP000479293"/>
    </source>
</evidence>
<dbReference type="AlphaFoldDB" id="A0A7C9G029"/>
<dbReference type="EMBL" id="WHLY01000002">
    <property type="protein sequence ID" value="MPR36948.1"/>
    <property type="molecule type" value="Genomic_DNA"/>
</dbReference>